<dbReference type="RefSeq" id="WP_090992251.1">
    <property type="nucleotide sequence ID" value="NZ_FOPP01000002.1"/>
</dbReference>
<dbReference type="InterPro" id="IPR020568">
    <property type="entry name" value="Ribosomal_Su5_D2-typ_SF"/>
</dbReference>
<gene>
    <name evidence="7" type="primary">rnpA</name>
    <name evidence="9" type="ORF">SAMN04489864_102192</name>
</gene>
<dbReference type="EMBL" id="FOPP01000002">
    <property type="protein sequence ID" value="SFG77095.1"/>
    <property type="molecule type" value="Genomic_DNA"/>
</dbReference>
<comment type="function">
    <text evidence="1 7">RNaseP catalyzes the removal of the 5'-leader sequence from pre-tRNA to produce the mature 5'-terminus. It can also cleave other RNA substrates such as 4.5S RNA. The protein component plays an auxiliary but essential role in vivo by binding to the 5'-leader sequence and broadening the substrate specificity of the ribozyme.</text>
</comment>
<comment type="catalytic activity">
    <reaction evidence="7">
        <text>Endonucleolytic cleavage of RNA, removing 5'-extranucleotides from tRNA precursor.</text>
        <dbReference type="EC" id="3.1.26.5"/>
    </reaction>
</comment>
<dbReference type="STRING" id="414048.SAMN04489864_102192"/>
<reference evidence="9 10" key="1">
    <citation type="submission" date="2016-10" db="EMBL/GenBank/DDBJ databases">
        <authorList>
            <person name="de Groot N.N."/>
        </authorList>
    </citation>
    <scope>NUCLEOTIDE SEQUENCE [LARGE SCALE GENOMIC DNA]</scope>
    <source>
        <strain evidence="9 10">DSM 18684</strain>
    </source>
</reference>
<protein>
    <recommendedName>
        <fullName evidence="7 8">Ribonuclease P protein component</fullName>
        <shortName evidence="7">RNase P protein</shortName>
        <shortName evidence="7">RNaseP protein</shortName>
        <ecNumber evidence="7 8">3.1.26.5</ecNumber>
    </recommendedName>
    <alternativeName>
        <fullName evidence="7">Protein C5</fullName>
    </alternativeName>
</protein>
<evidence type="ECO:0000313" key="10">
    <source>
        <dbReference type="Proteomes" id="UP000199666"/>
    </source>
</evidence>
<keyword evidence="10" id="KW-1185">Reference proteome</keyword>
<dbReference type="NCBIfam" id="TIGR00188">
    <property type="entry name" value="rnpA"/>
    <property type="match status" value="1"/>
</dbReference>
<evidence type="ECO:0000256" key="1">
    <source>
        <dbReference type="ARBA" id="ARBA00002663"/>
    </source>
</evidence>
<accession>A0A1I2UJ03</accession>
<dbReference type="Pfam" id="PF00825">
    <property type="entry name" value="Ribonuclease_P"/>
    <property type="match status" value="1"/>
</dbReference>
<dbReference type="InterPro" id="IPR020539">
    <property type="entry name" value="RNase_P_CS"/>
</dbReference>
<evidence type="ECO:0000256" key="2">
    <source>
        <dbReference type="ARBA" id="ARBA00022694"/>
    </source>
</evidence>
<keyword evidence="4 7" id="KW-0255">Endonuclease</keyword>
<dbReference type="AlphaFoldDB" id="A0A1I2UJ03"/>
<dbReference type="OrthoDB" id="1524972at2"/>
<evidence type="ECO:0000256" key="7">
    <source>
        <dbReference type="HAMAP-Rule" id="MF_00227"/>
    </source>
</evidence>
<name>A0A1I2UJ03_9SPHI</name>
<proteinExistence type="inferred from homology"/>
<dbReference type="InterPro" id="IPR014721">
    <property type="entry name" value="Ribsml_uS5_D2-typ_fold_subgr"/>
</dbReference>
<dbReference type="PROSITE" id="PS00648">
    <property type="entry name" value="RIBONUCLEASE_P"/>
    <property type="match status" value="1"/>
</dbReference>
<evidence type="ECO:0000256" key="3">
    <source>
        <dbReference type="ARBA" id="ARBA00022722"/>
    </source>
</evidence>
<comment type="subunit">
    <text evidence="7">Consists of a catalytic RNA component (M1 or rnpB) and a protein subunit.</text>
</comment>
<organism evidence="9 10">
    <name type="scientific">Pedobacter insulae</name>
    <dbReference type="NCBI Taxonomy" id="414048"/>
    <lineage>
        <taxon>Bacteria</taxon>
        <taxon>Pseudomonadati</taxon>
        <taxon>Bacteroidota</taxon>
        <taxon>Sphingobacteriia</taxon>
        <taxon>Sphingobacteriales</taxon>
        <taxon>Sphingobacteriaceae</taxon>
        <taxon>Pedobacter</taxon>
    </lineage>
</organism>
<sequence length="131" mass="15637">MNTFNKEERLCSKKSLDLLFKNGSSFLLYPFRVTYLFIDEVHQFPAQVVINVAKKRYKRAVDRNLIKRRTREAYRLQKESLLYSHLNNQKDLLLLSLQFVGKEKYAYAFFEKKLGLAFKKLITQLNNDEVH</sequence>
<evidence type="ECO:0000256" key="6">
    <source>
        <dbReference type="ARBA" id="ARBA00022884"/>
    </source>
</evidence>
<evidence type="ECO:0000256" key="5">
    <source>
        <dbReference type="ARBA" id="ARBA00022801"/>
    </source>
</evidence>
<evidence type="ECO:0000256" key="8">
    <source>
        <dbReference type="NCBIfam" id="TIGR00188"/>
    </source>
</evidence>
<keyword evidence="6 7" id="KW-0694">RNA-binding</keyword>
<evidence type="ECO:0000256" key="4">
    <source>
        <dbReference type="ARBA" id="ARBA00022759"/>
    </source>
</evidence>
<dbReference type="GO" id="GO:0004526">
    <property type="term" value="F:ribonuclease P activity"/>
    <property type="evidence" value="ECO:0007669"/>
    <property type="project" value="UniProtKB-UniRule"/>
</dbReference>
<keyword evidence="2 7" id="KW-0819">tRNA processing</keyword>
<keyword evidence="3 7" id="KW-0540">Nuclease</keyword>
<dbReference type="Proteomes" id="UP000199666">
    <property type="component" value="Unassembled WGS sequence"/>
</dbReference>
<keyword evidence="5 7" id="KW-0378">Hydrolase</keyword>
<dbReference type="HAMAP" id="MF_00227">
    <property type="entry name" value="RNase_P"/>
    <property type="match status" value="1"/>
</dbReference>
<dbReference type="EC" id="3.1.26.5" evidence="7 8"/>
<comment type="similarity">
    <text evidence="7">Belongs to the RnpA family.</text>
</comment>
<dbReference type="GO" id="GO:0001682">
    <property type="term" value="P:tRNA 5'-leader removal"/>
    <property type="evidence" value="ECO:0007669"/>
    <property type="project" value="UniProtKB-UniRule"/>
</dbReference>
<dbReference type="SUPFAM" id="SSF54211">
    <property type="entry name" value="Ribosomal protein S5 domain 2-like"/>
    <property type="match status" value="1"/>
</dbReference>
<dbReference type="GO" id="GO:0000049">
    <property type="term" value="F:tRNA binding"/>
    <property type="evidence" value="ECO:0007669"/>
    <property type="project" value="UniProtKB-UniRule"/>
</dbReference>
<dbReference type="InterPro" id="IPR000100">
    <property type="entry name" value="RNase_P"/>
</dbReference>
<dbReference type="Gene3D" id="3.30.230.10">
    <property type="match status" value="1"/>
</dbReference>
<evidence type="ECO:0000313" key="9">
    <source>
        <dbReference type="EMBL" id="SFG77095.1"/>
    </source>
</evidence>